<keyword evidence="2" id="KW-0813">Transport</keyword>
<feature type="transmembrane region" description="Helical" evidence="10">
    <location>
        <begin position="181"/>
        <end position="200"/>
    </location>
</feature>
<dbReference type="EMBL" id="BT077677">
    <property type="protein sequence ID" value="ACO12101.1"/>
    <property type="molecule type" value="mRNA"/>
</dbReference>
<proteinExistence type="evidence at transcript level"/>
<keyword evidence="6 9" id="KW-0472">Membrane</keyword>
<dbReference type="Gene3D" id="1.20.1280.290">
    <property type="match status" value="2"/>
</dbReference>
<keyword evidence="5 9" id="KW-1133">Transmembrane helix</keyword>
<dbReference type="AlphaFoldDB" id="C1BSU8"/>
<keyword evidence="4" id="KW-0677">Repeat</keyword>
<accession>C1BSU8</accession>
<evidence type="ECO:0000256" key="8">
    <source>
        <dbReference type="ARBA" id="ARBA00067517"/>
    </source>
</evidence>
<evidence type="ECO:0000256" key="7">
    <source>
        <dbReference type="ARBA" id="ARBA00038475"/>
    </source>
</evidence>
<evidence type="ECO:0000256" key="2">
    <source>
        <dbReference type="ARBA" id="ARBA00022448"/>
    </source>
</evidence>
<sequence>MEKSLSVLENYMLQFDLITPKCFEEIFFLFNFTNYKCMIPLFLKALGIAIIFGSTLVKLPQVIKIWRSRSSEGLSLMGTLLELLSATACGVYNYASRFPFTSYGEILFLSIQTALVATLILQYSKGTFTSFLFVVSYAALTTFALTLPKHILWYGQTANIPVAVSGKLLQVIANCRNGHTGQLSALTIFLIALGSFARIFTSIRETGDNVVILSYVSATTVNVILAIQVLYYWKSSASKSKKKRKTN</sequence>
<dbReference type="GO" id="GO:0016020">
    <property type="term" value="C:membrane"/>
    <property type="evidence" value="ECO:0007669"/>
    <property type="project" value="UniProtKB-SubCell"/>
</dbReference>
<comment type="subcellular location">
    <subcellularLocation>
        <location evidence="1 9">Membrane</location>
        <topology evidence="1 9">Multi-pass membrane protein</topology>
    </subcellularLocation>
</comment>
<evidence type="ECO:0000256" key="6">
    <source>
        <dbReference type="ARBA" id="ARBA00023136"/>
    </source>
</evidence>
<evidence type="ECO:0000256" key="9">
    <source>
        <dbReference type="PIRNR" id="PIRNR023381"/>
    </source>
</evidence>
<dbReference type="PANTHER" id="PTHR12226">
    <property type="entry name" value="MANNOSE-P-DOLICHOL UTILIZATION DEFECT 1 LEC35 -RELATED"/>
    <property type="match status" value="1"/>
</dbReference>
<dbReference type="SMART" id="SM00679">
    <property type="entry name" value="CTNS"/>
    <property type="match status" value="2"/>
</dbReference>
<keyword evidence="3 9" id="KW-0812">Transmembrane</keyword>
<feature type="transmembrane region" description="Helical" evidence="10">
    <location>
        <begin position="73"/>
        <end position="94"/>
    </location>
</feature>
<evidence type="ECO:0000256" key="10">
    <source>
        <dbReference type="SAM" id="Phobius"/>
    </source>
</evidence>
<feature type="transmembrane region" description="Helical" evidence="10">
    <location>
        <begin position="41"/>
        <end position="61"/>
    </location>
</feature>
<feature type="transmembrane region" description="Helical" evidence="10">
    <location>
        <begin position="212"/>
        <end position="233"/>
    </location>
</feature>
<evidence type="ECO:0000313" key="11">
    <source>
        <dbReference type="EMBL" id="ACO12101.1"/>
    </source>
</evidence>
<dbReference type="PIRSF" id="PIRSF023381">
    <property type="entry name" value="MannP-dilichol_defect-1p"/>
    <property type="match status" value="1"/>
</dbReference>
<evidence type="ECO:0000256" key="3">
    <source>
        <dbReference type="ARBA" id="ARBA00022692"/>
    </source>
</evidence>
<evidence type="ECO:0000256" key="5">
    <source>
        <dbReference type="ARBA" id="ARBA00022989"/>
    </source>
</evidence>
<dbReference type="PANTHER" id="PTHR12226:SF2">
    <property type="entry name" value="MANNOSE-P-DOLICHOL UTILIZATION DEFECT 1 PROTEIN"/>
    <property type="match status" value="1"/>
</dbReference>
<feature type="transmembrane region" description="Helical" evidence="10">
    <location>
        <begin position="128"/>
        <end position="145"/>
    </location>
</feature>
<dbReference type="Pfam" id="PF04193">
    <property type="entry name" value="PQ-loop"/>
    <property type="match status" value="2"/>
</dbReference>
<dbReference type="InterPro" id="IPR006603">
    <property type="entry name" value="PQ-loop_rpt"/>
</dbReference>
<dbReference type="OrthoDB" id="271506at2759"/>
<name>C1BSU8_LEPSM</name>
<organism evidence="11">
    <name type="scientific">Lepeophtheirus salmonis</name>
    <name type="common">Salmon louse</name>
    <name type="synonym">Caligus salmonis</name>
    <dbReference type="NCBI Taxonomy" id="72036"/>
    <lineage>
        <taxon>Eukaryota</taxon>
        <taxon>Metazoa</taxon>
        <taxon>Ecdysozoa</taxon>
        <taxon>Arthropoda</taxon>
        <taxon>Crustacea</taxon>
        <taxon>Multicrustacea</taxon>
        <taxon>Hexanauplia</taxon>
        <taxon>Copepoda</taxon>
        <taxon>Siphonostomatoida</taxon>
        <taxon>Caligidae</taxon>
        <taxon>Lepeophtheirus</taxon>
    </lineage>
</organism>
<evidence type="ECO:0000256" key="1">
    <source>
        <dbReference type="ARBA" id="ARBA00004141"/>
    </source>
</evidence>
<gene>
    <name evidence="11" type="primary">MPU1</name>
</gene>
<dbReference type="FunFam" id="1.20.1280.290:FF:000006">
    <property type="entry name" value="mannose-P-dolichol utilization defect 1 protein"/>
    <property type="match status" value="1"/>
</dbReference>
<reference evidence="11" key="1">
    <citation type="submission" date="2009-06" db="EMBL/GenBank/DDBJ databases">
        <title>Lepeophtheirus salmonis ESTs and full-length cDNAs.</title>
        <authorList>
            <person name="Yasuike M."/>
            <person name="von Schalburg K."/>
            <person name="Cooper G."/>
            <person name="Leong J."/>
            <person name="Jones S.R.M."/>
            <person name="Koop B.F."/>
        </authorList>
    </citation>
    <scope>NUCLEOTIDE SEQUENCE</scope>
    <source>
        <strain evidence="11">Pacific form</strain>
        <tissue evidence="11">Whole</tissue>
    </source>
</reference>
<feature type="transmembrane region" description="Helical" evidence="10">
    <location>
        <begin position="100"/>
        <end position="121"/>
    </location>
</feature>
<dbReference type="InterPro" id="IPR016817">
    <property type="entry name" value="MannP-dilichol_defect-1"/>
</dbReference>
<protein>
    <recommendedName>
        <fullName evidence="8 9">Mannose-P-dolichol utilization defect 1 protein homolog</fullName>
    </recommendedName>
</protein>
<evidence type="ECO:0000256" key="4">
    <source>
        <dbReference type="ARBA" id="ARBA00022737"/>
    </source>
</evidence>
<comment type="similarity">
    <text evidence="7 9">Belongs to the MPDU1 (TC 2.A.43.3) family.</text>
</comment>